<dbReference type="AlphaFoldDB" id="A0A3E0ENS4"/>
<reference evidence="2 3" key="1">
    <citation type="submission" date="2018-08" db="EMBL/GenBank/DDBJ databases">
        <title>Genomic Encyclopedia of Archaeal and Bacterial Type Strains, Phase II (KMG-II): from individual species to whole genera.</title>
        <authorList>
            <person name="Goeker M."/>
        </authorList>
    </citation>
    <scope>NUCLEOTIDE SEQUENCE [LARGE SCALE GENOMIC DNA]</scope>
    <source>
        <strain evidence="2 3">DSM 100880</strain>
    </source>
</reference>
<dbReference type="Proteomes" id="UP000257136">
    <property type="component" value="Unassembled WGS sequence"/>
</dbReference>
<dbReference type="RefSeq" id="WP_115813093.1">
    <property type="nucleotide sequence ID" value="NZ_QUNI01000005.1"/>
</dbReference>
<sequence>MKFELKFDENIYRNQMDLLRDLAWKDKIAYYKNSHFLGIILLIIGSLLFFDRPSFFGFVLIIFGLGILIPYFYYYFKIKSSYKGFEEVKTKEIEACQNIATFTWEFTEQGLISKVQDNERMLEWKEFITYLIKENNLFLITEKYEPMILGETEVGEENFKKILDFVEKRVTEKK</sequence>
<proteinExistence type="predicted"/>
<gene>
    <name evidence="2" type="ORF">C8P67_105164</name>
</gene>
<protein>
    <recommendedName>
        <fullName evidence="4">YcxB-like protein</fullName>
    </recommendedName>
</protein>
<evidence type="ECO:0000313" key="3">
    <source>
        <dbReference type="Proteomes" id="UP000257136"/>
    </source>
</evidence>
<comment type="caution">
    <text evidence="2">The sequence shown here is derived from an EMBL/GenBank/DDBJ whole genome shotgun (WGS) entry which is preliminary data.</text>
</comment>
<evidence type="ECO:0008006" key="4">
    <source>
        <dbReference type="Google" id="ProtNLM"/>
    </source>
</evidence>
<organism evidence="2 3">
    <name type="scientific">Flavobacterium aquicola</name>
    <dbReference type="NCBI Taxonomy" id="1682742"/>
    <lineage>
        <taxon>Bacteria</taxon>
        <taxon>Pseudomonadati</taxon>
        <taxon>Bacteroidota</taxon>
        <taxon>Flavobacteriia</taxon>
        <taxon>Flavobacteriales</taxon>
        <taxon>Flavobacteriaceae</taxon>
        <taxon>Flavobacterium</taxon>
    </lineage>
</organism>
<accession>A0A3E0ENS4</accession>
<keyword evidence="1" id="KW-0812">Transmembrane</keyword>
<name>A0A3E0ENS4_9FLAO</name>
<dbReference type="EMBL" id="QUNI01000005">
    <property type="protein sequence ID" value="REG98999.1"/>
    <property type="molecule type" value="Genomic_DNA"/>
</dbReference>
<keyword evidence="1" id="KW-1133">Transmembrane helix</keyword>
<feature type="transmembrane region" description="Helical" evidence="1">
    <location>
        <begin position="55"/>
        <end position="76"/>
    </location>
</feature>
<evidence type="ECO:0000313" key="2">
    <source>
        <dbReference type="EMBL" id="REG98999.1"/>
    </source>
</evidence>
<keyword evidence="3" id="KW-1185">Reference proteome</keyword>
<keyword evidence="1" id="KW-0472">Membrane</keyword>
<evidence type="ECO:0000256" key="1">
    <source>
        <dbReference type="SAM" id="Phobius"/>
    </source>
</evidence>
<feature type="transmembrane region" description="Helical" evidence="1">
    <location>
        <begin position="30"/>
        <end position="49"/>
    </location>
</feature>
<dbReference type="OrthoDB" id="1361843at2"/>